<evidence type="ECO:0000256" key="10">
    <source>
        <dbReference type="ARBA" id="ARBA00080293"/>
    </source>
</evidence>
<evidence type="ECO:0000256" key="9">
    <source>
        <dbReference type="ARBA" id="ARBA00066421"/>
    </source>
</evidence>
<evidence type="ECO:0000256" key="4">
    <source>
        <dbReference type="ARBA" id="ARBA00022793"/>
    </source>
</evidence>
<dbReference type="InterPro" id="IPR011060">
    <property type="entry name" value="RibuloseP-bd_barrel"/>
</dbReference>
<dbReference type="InterPro" id="IPR018484">
    <property type="entry name" value="FGGY_N"/>
</dbReference>
<dbReference type="FunFam" id="3.30.420.40:FF:000200">
    <property type="entry name" value="L-xylulose/3-keto-L-gulonate kinase"/>
    <property type="match status" value="1"/>
</dbReference>
<dbReference type="Pfam" id="PF02782">
    <property type="entry name" value="FGGY_C"/>
    <property type="match status" value="1"/>
</dbReference>
<evidence type="ECO:0000259" key="11">
    <source>
        <dbReference type="SMART" id="SM00934"/>
    </source>
</evidence>
<dbReference type="InterPro" id="IPR043129">
    <property type="entry name" value="ATPase_NBD"/>
</dbReference>
<dbReference type="SUPFAM" id="SSF51366">
    <property type="entry name" value="Ribulose-phoshate binding barrel"/>
    <property type="match status" value="1"/>
</dbReference>
<dbReference type="AlphaFoldDB" id="A0A376FXT4"/>
<dbReference type="Pfam" id="PF00215">
    <property type="entry name" value="OMPdecase"/>
    <property type="match status" value="1"/>
</dbReference>
<dbReference type="Gene3D" id="3.30.420.40">
    <property type="match status" value="2"/>
</dbReference>
<dbReference type="FunFam" id="3.30.420.40:FF:000212">
    <property type="entry name" value="L-xylulose/3-keto-L-gulonate kinase"/>
    <property type="match status" value="1"/>
</dbReference>
<keyword evidence="2 12" id="KW-0808">Transferase</keyword>
<dbReference type="InterPro" id="IPR018485">
    <property type="entry name" value="FGGY_C"/>
</dbReference>
<dbReference type="EMBL" id="UFYN01000002">
    <property type="protein sequence ID" value="STD41465.1"/>
    <property type="molecule type" value="Genomic_DNA"/>
</dbReference>
<evidence type="ECO:0000313" key="13">
    <source>
        <dbReference type="Proteomes" id="UP000254219"/>
    </source>
</evidence>
<dbReference type="CDD" id="cd04726">
    <property type="entry name" value="KGPDC_HPS"/>
    <property type="match status" value="1"/>
</dbReference>
<dbReference type="NCBIfam" id="NF009832">
    <property type="entry name" value="PRK13306.1"/>
    <property type="match status" value="1"/>
</dbReference>
<evidence type="ECO:0000256" key="2">
    <source>
        <dbReference type="ARBA" id="ARBA00022679"/>
    </source>
</evidence>
<keyword evidence="4" id="KW-0210">Decarboxylase</keyword>
<keyword evidence="6" id="KW-0119">Carbohydrate metabolism</keyword>
<dbReference type="NCBIfam" id="NF009831">
    <property type="entry name" value="PRK13305.1"/>
    <property type="match status" value="1"/>
</dbReference>
<sequence>MTQYWLGLDCGGSWLKAGLYDREGREAGVQRLPLCALSPQPGWAERDMAELWQCCMAVIRELLTHSGVSGEQIVGIGISAQGKGLFLLDKNNKPLGNAILSSDRRAMEIVRRWQEDGIPEKLYPLTRQTLWTGHPVSLLRWLKEHEPERYAQIGCVMMTHDYLRWCLTGVKGCEESNISESNLYNMSLGEYDPCLTDWLGIAEINHALPPVVGSAEICGEITAQTAVLTGLKAGTPVVGGLFDVVSTALCAGIEDEFTLNAVMGTWAVTSGITRGLRDGEAHPYVYGRYVNDGEFIVHEASPTSSGNLEWFTAQWGEISFDEINQAVASLPKAGGDLFFLPFLYGSNAGLEMTSGFYGMQAIHTRAHLLQAIYKGVVFSHMTHLNRMRERFTDVHTLRVTGGPAHSDVWMQMLADVSGLRIELPQVEETGCFGAALAARVGTGVYRDFSEAQRDLQHPVRTLLPDMTVHQLYQQKYQRYQHLIAALQGFHARIKDAHIMSRPLLQLALDHSSLEAAQRDVTQLKDSVDIVEAGTILCLNEGLGAVKALREQCPDKIIVADWKVADAGETLAQQAFGAGANWMTIICAAPLATVEKGHAMAQRCGGEIQIELFGNWTLDDARDWHRIGVRQAIYHRGRDAQASGQQWGEADLARMKALSDIGLELSITGGITPADLPLFKDIRVKAFIAGRALAGSANPAQVAGDFHAQIDAIWGGKRA</sequence>
<dbReference type="GO" id="GO:0004590">
    <property type="term" value="F:orotidine-5'-phosphate decarboxylase activity"/>
    <property type="evidence" value="ECO:0007669"/>
    <property type="project" value="InterPro"/>
</dbReference>
<proteinExistence type="inferred from homology"/>
<comment type="similarity">
    <text evidence="8">Belongs to the HPS/KGPDC family. KGPDC subfamily.</text>
</comment>
<keyword evidence="3 12" id="KW-0418">Kinase</keyword>
<comment type="catalytic activity">
    <reaction evidence="7">
        <text>3-dehydro-L-gulonate 6-phosphate + H(+) = L-xylulose 5-phosphate + CO2</text>
        <dbReference type="Rhea" id="RHEA:14353"/>
        <dbReference type="ChEBI" id="CHEBI:15378"/>
        <dbReference type="ChEBI" id="CHEBI:16526"/>
        <dbReference type="ChEBI" id="CHEBI:57829"/>
        <dbReference type="ChEBI" id="CHEBI:58774"/>
        <dbReference type="EC" id="4.1.1.85"/>
    </reaction>
    <physiologicalReaction direction="left-to-right" evidence="7">
        <dbReference type="Rhea" id="RHEA:14354"/>
    </physiologicalReaction>
</comment>
<gene>
    <name evidence="12" type="primary">lyxK</name>
    <name evidence="12" type="ORF">NCTC11181_02451</name>
</gene>
<dbReference type="SMART" id="SM00934">
    <property type="entry name" value="OMPdecase"/>
    <property type="match status" value="1"/>
</dbReference>
<dbReference type="InterPro" id="IPR001754">
    <property type="entry name" value="OMPdeCOase_dom"/>
</dbReference>
<dbReference type="Proteomes" id="UP000254219">
    <property type="component" value="Unassembled WGS sequence"/>
</dbReference>
<dbReference type="PANTHER" id="PTHR43095:SF3">
    <property type="entry name" value="L-XYLULOSE_3-KETO-L-GULONATE KINASE"/>
    <property type="match status" value="1"/>
</dbReference>
<evidence type="ECO:0000256" key="6">
    <source>
        <dbReference type="ARBA" id="ARBA00023277"/>
    </source>
</evidence>
<accession>A0A376FXT4</accession>
<organism evidence="12 13">
    <name type="scientific">Escherichia coli</name>
    <dbReference type="NCBI Taxonomy" id="562"/>
    <lineage>
        <taxon>Bacteria</taxon>
        <taxon>Pseudomonadati</taxon>
        <taxon>Pseudomonadota</taxon>
        <taxon>Gammaproteobacteria</taxon>
        <taxon>Enterobacterales</taxon>
        <taxon>Enterobacteriaceae</taxon>
        <taxon>Escherichia</taxon>
    </lineage>
</organism>
<name>A0A376FXT4_ECOLX</name>
<dbReference type="FunFam" id="3.20.20.70:FF:000022">
    <property type="entry name" value="3-keto-L-gulonate-6-phosphate decarboxylase UlaD"/>
    <property type="match status" value="1"/>
</dbReference>
<dbReference type="GO" id="GO:0033982">
    <property type="term" value="F:3-dehydro-L-gulonate-6-phosphate decarboxylase activity"/>
    <property type="evidence" value="ECO:0007669"/>
    <property type="project" value="UniProtKB-EC"/>
</dbReference>
<evidence type="ECO:0000256" key="1">
    <source>
        <dbReference type="ARBA" id="ARBA00009156"/>
    </source>
</evidence>
<dbReference type="EC" id="4.1.1.85" evidence="9"/>
<dbReference type="SUPFAM" id="SSF53067">
    <property type="entry name" value="Actin-like ATPase domain"/>
    <property type="match status" value="2"/>
</dbReference>
<evidence type="ECO:0000256" key="7">
    <source>
        <dbReference type="ARBA" id="ARBA00050573"/>
    </source>
</evidence>
<keyword evidence="5" id="KW-0456">Lyase</keyword>
<reference evidence="12 13" key="1">
    <citation type="submission" date="2018-06" db="EMBL/GenBank/DDBJ databases">
        <authorList>
            <consortium name="Pathogen Informatics"/>
            <person name="Doyle S."/>
        </authorList>
    </citation>
    <scope>NUCLEOTIDE SEQUENCE [LARGE SCALE GENOMIC DNA]</scope>
    <source>
        <strain evidence="12 13">NCTC11181</strain>
    </source>
</reference>
<evidence type="ECO:0000313" key="12">
    <source>
        <dbReference type="EMBL" id="STD41465.1"/>
    </source>
</evidence>
<comment type="similarity">
    <text evidence="1">Belongs to the FGGY kinase family.</text>
</comment>
<dbReference type="CDD" id="cd07802">
    <property type="entry name" value="ASKHA_NBD_FGGY_EcLyxK-like"/>
    <property type="match status" value="1"/>
</dbReference>
<evidence type="ECO:0000256" key="8">
    <source>
        <dbReference type="ARBA" id="ARBA00061676"/>
    </source>
</evidence>
<dbReference type="GO" id="GO:0016052">
    <property type="term" value="P:carbohydrate catabolic process"/>
    <property type="evidence" value="ECO:0007669"/>
    <property type="project" value="UniProtKB-ARBA"/>
</dbReference>
<dbReference type="InterPro" id="IPR050406">
    <property type="entry name" value="FGGY_Carb_Kinase"/>
</dbReference>
<dbReference type="Gene3D" id="3.20.20.70">
    <property type="entry name" value="Aldolase class I"/>
    <property type="match status" value="1"/>
</dbReference>
<protein>
    <recommendedName>
        <fullName evidence="10">3-dehydro-L-gulonate-6-phosphate decarboxylase</fullName>
        <ecNumber evidence="9">4.1.1.85</ecNumber>
    </recommendedName>
    <alternativeName>
        <fullName evidence="10">3-dehydro-L-gulonate-6-phosphate decarboxylase</fullName>
    </alternativeName>
</protein>
<dbReference type="InterPro" id="IPR013785">
    <property type="entry name" value="Aldolase_TIM"/>
</dbReference>
<feature type="domain" description="Orotidine 5'-phosphate decarboxylase" evidence="11">
    <location>
        <begin position="503"/>
        <end position="705"/>
    </location>
</feature>
<dbReference type="PANTHER" id="PTHR43095">
    <property type="entry name" value="SUGAR KINASE"/>
    <property type="match status" value="1"/>
</dbReference>
<dbReference type="Pfam" id="PF00370">
    <property type="entry name" value="FGGY_N"/>
    <property type="match status" value="1"/>
</dbReference>
<evidence type="ECO:0000256" key="3">
    <source>
        <dbReference type="ARBA" id="ARBA00022777"/>
    </source>
</evidence>
<dbReference type="GO" id="GO:0016301">
    <property type="term" value="F:kinase activity"/>
    <property type="evidence" value="ECO:0007669"/>
    <property type="project" value="UniProtKB-KW"/>
</dbReference>
<dbReference type="InterPro" id="IPR041710">
    <property type="entry name" value="HPS/KGPDC"/>
</dbReference>
<dbReference type="GO" id="GO:0006207">
    <property type="term" value="P:'de novo' pyrimidine nucleobase biosynthetic process"/>
    <property type="evidence" value="ECO:0007669"/>
    <property type="project" value="InterPro"/>
</dbReference>
<evidence type="ECO:0000256" key="5">
    <source>
        <dbReference type="ARBA" id="ARBA00023239"/>
    </source>
</evidence>